<name>A0AAP2S5V2_9PSED</name>
<accession>A0AAP2S5V2</accession>
<feature type="region of interest" description="Disordered" evidence="1">
    <location>
        <begin position="1"/>
        <end position="20"/>
    </location>
</feature>
<dbReference type="Pfam" id="PF13930">
    <property type="entry name" value="Endonuclea_NS_2"/>
    <property type="match status" value="1"/>
</dbReference>
<dbReference type="AlphaFoldDB" id="A0AAP2S5V2"/>
<gene>
    <name evidence="3" type="ORF">GIV46_24615</name>
</gene>
<sequence length="110" mass="12337">MQTAAGKTGRETDVGGHAQACSQGGTCDGYNLFAQDQNFNSSAYKVFYEHKIKSALNDPNKVVGPTTIKFNREDPRSLRPDTLDVTYTIDGKRQTVRFENEARRIPEHKE</sequence>
<evidence type="ECO:0000256" key="1">
    <source>
        <dbReference type="SAM" id="MobiDB-lite"/>
    </source>
</evidence>
<comment type="caution">
    <text evidence="3">The sequence shown here is derived from an EMBL/GenBank/DDBJ whole genome shotgun (WGS) entry which is preliminary data.</text>
</comment>
<dbReference type="RefSeq" id="WP_083225806.1">
    <property type="nucleotide sequence ID" value="NZ_CP142181.1"/>
</dbReference>
<proteinExistence type="predicted"/>
<dbReference type="EMBL" id="WJZX01000210">
    <property type="protein sequence ID" value="MCF5658183.1"/>
    <property type="molecule type" value="Genomic_DNA"/>
</dbReference>
<dbReference type="Proteomes" id="UP000814126">
    <property type="component" value="Unassembled WGS sequence"/>
</dbReference>
<evidence type="ECO:0000259" key="2">
    <source>
        <dbReference type="Pfam" id="PF13930"/>
    </source>
</evidence>
<organism evidence="3 4">
    <name type="scientific">Pseudomonas poae</name>
    <dbReference type="NCBI Taxonomy" id="200451"/>
    <lineage>
        <taxon>Bacteria</taxon>
        <taxon>Pseudomonadati</taxon>
        <taxon>Pseudomonadota</taxon>
        <taxon>Gammaproteobacteria</taxon>
        <taxon>Pseudomonadales</taxon>
        <taxon>Pseudomonadaceae</taxon>
        <taxon>Pseudomonas</taxon>
    </lineage>
</organism>
<protein>
    <recommendedName>
        <fullName evidence="2">Type VII secretion system protein EssD-like domain-containing protein</fullName>
    </recommendedName>
</protein>
<feature type="domain" description="Type VII secretion system protein EssD-like" evidence="2">
    <location>
        <begin position="8"/>
        <end position="91"/>
    </location>
</feature>
<evidence type="ECO:0000313" key="3">
    <source>
        <dbReference type="EMBL" id="MCF5658183.1"/>
    </source>
</evidence>
<reference evidence="3" key="1">
    <citation type="submission" date="2019-11" db="EMBL/GenBank/DDBJ databases">
        <title>Epiphytic Pseudomonas syringae from cherry orchards.</title>
        <authorList>
            <person name="Hulin M.T."/>
        </authorList>
    </citation>
    <scope>NUCLEOTIDE SEQUENCE</scope>
    <source>
        <strain evidence="3">PA-2-1F</strain>
    </source>
</reference>
<evidence type="ECO:0000313" key="4">
    <source>
        <dbReference type="Proteomes" id="UP000814126"/>
    </source>
</evidence>
<dbReference type="InterPro" id="IPR044927">
    <property type="entry name" value="Endonuclea_NS_2"/>
</dbReference>